<dbReference type="FunCoup" id="A0A6J0C8H5">
    <property type="interactions" value="571"/>
</dbReference>
<dbReference type="PANTHER" id="PTHR21011">
    <property type="entry name" value="MITOCHONDRIAL 28S RIBOSOMAL PROTEIN S6"/>
    <property type="match status" value="1"/>
</dbReference>
<keyword evidence="5" id="KW-0689">Ribosomal protein</keyword>
<dbReference type="Proteomes" id="UP000829291">
    <property type="component" value="Chromosome 7"/>
</dbReference>
<dbReference type="AlphaFoldDB" id="A0A6J0C8H5"/>
<dbReference type="RefSeq" id="XP_015522700.1">
    <property type="nucleotide sequence ID" value="XM_015667214.2"/>
</dbReference>
<organism evidence="5">
    <name type="scientific">Neodiprion lecontei</name>
    <name type="common">Redheaded pine sawfly</name>
    <dbReference type="NCBI Taxonomy" id="441921"/>
    <lineage>
        <taxon>Eukaryota</taxon>
        <taxon>Metazoa</taxon>
        <taxon>Ecdysozoa</taxon>
        <taxon>Arthropoda</taxon>
        <taxon>Hexapoda</taxon>
        <taxon>Insecta</taxon>
        <taxon>Pterygota</taxon>
        <taxon>Neoptera</taxon>
        <taxon>Endopterygota</taxon>
        <taxon>Hymenoptera</taxon>
        <taxon>Tenthredinoidea</taxon>
        <taxon>Diprionidae</taxon>
        <taxon>Diprioninae</taxon>
        <taxon>Neodiprion</taxon>
    </lineage>
</organism>
<evidence type="ECO:0000256" key="2">
    <source>
        <dbReference type="ARBA" id="ARBA00035170"/>
    </source>
</evidence>
<dbReference type="GO" id="GO:0070181">
    <property type="term" value="F:small ribosomal subunit rRNA binding"/>
    <property type="evidence" value="ECO:0007669"/>
    <property type="project" value="TreeGrafter"/>
</dbReference>
<dbReference type="OrthoDB" id="268530at2759"/>
<dbReference type="InParanoid" id="A0A6J0C8H5"/>
<name>A0A6J0C8H5_NEOLC</name>
<dbReference type="SUPFAM" id="SSF54995">
    <property type="entry name" value="Ribosomal protein S6"/>
    <property type="match status" value="1"/>
</dbReference>
<comment type="similarity">
    <text evidence="1">Belongs to the bacterial ribosomal protein bS6 family.</text>
</comment>
<reference evidence="5" key="1">
    <citation type="submission" date="2025-08" db="UniProtKB">
        <authorList>
            <consortium name="RefSeq"/>
        </authorList>
    </citation>
    <scope>IDENTIFICATION</scope>
    <source>
        <tissue evidence="5">Thorax and Abdomen</tissue>
    </source>
</reference>
<evidence type="ECO:0000256" key="3">
    <source>
        <dbReference type="ARBA" id="ARBA00035365"/>
    </source>
</evidence>
<protein>
    <recommendedName>
        <fullName evidence="2">Small ribosomal subunit protein bS6m</fullName>
    </recommendedName>
    <alternativeName>
        <fullName evidence="3">28S ribosomal protein S6, mitochondrial</fullName>
    </alternativeName>
</protein>
<dbReference type="CDD" id="cd15465">
    <property type="entry name" value="bS6_mito"/>
    <property type="match status" value="1"/>
</dbReference>
<dbReference type="GeneID" id="107226409"/>
<dbReference type="Gene3D" id="3.30.70.60">
    <property type="match status" value="1"/>
</dbReference>
<keyword evidence="5" id="KW-0687">Ribonucleoprotein</keyword>
<gene>
    <name evidence="5" type="primary">LOC107226409</name>
</gene>
<dbReference type="InterPro" id="IPR035980">
    <property type="entry name" value="Ribosomal_bS6_sf"/>
</dbReference>
<dbReference type="CTD" id="64968"/>
<dbReference type="GO" id="GO:0003735">
    <property type="term" value="F:structural constituent of ribosome"/>
    <property type="evidence" value="ECO:0007669"/>
    <property type="project" value="InterPro"/>
</dbReference>
<evidence type="ECO:0000313" key="4">
    <source>
        <dbReference type="Proteomes" id="UP000829291"/>
    </source>
</evidence>
<keyword evidence="4" id="KW-1185">Reference proteome</keyword>
<dbReference type="InterPro" id="IPR000529">
    <property type="entry name" value="Ribosomal_bS6"/>
</dbReference>
<dbReference type="KEGG" id="nlo:107226409"/>
<dbReference type="GO" id="GO:0006412">
    <property type="term" value="P:translation"/>
    <property type="evidence" value="ECO:0007669"/>
    <property type="project" value="InterPro"/>
</dbReference>
<dbReference type="GO" id="GO:0005763">
    <property type="term" value="C:mitochondrial small ribosomal subunit"/>
    <property type="evidence" value="ECO:0007669"/>
    <property type="project" value="TreeGrafter"/>
</dbReference>
<proteinExistence type="inferred from homology"/>
<sequence length="147" mass="17050">MPTYELTMLLRVMPKTDIVSTLKRTANTIFSTGGIIRKIDSLGFKKMPFKTSAHSLVHREANYFIIYFDAPPSRIFDLDEAFGRDVDVVRRRIYKQDSEPPEACTLADEIKPPPYRSEVQKMLEMAKKAKKPQFSYNTGLDYYPFQK</sequence>
<dbReference type="Pfam" id="PF01250">
    <property type="entry name" value="Ribosomal_S6"/>
    <property type="match status" value="1"/>
</dbReference>
<dbReference type="FunFam" id="3.30.70.60:FF:000014">
    <property type="entry name" value="28S ribosomal protein S6, mitochondrial"/>
    <property type="match status" value="1"/>
</dbReference>
<evidence type="ECO:0000256" key="1">
    <source>
        <dbReference type="ARBA" id="ARBA00009512"/>
    </source>
</evidence>
<dbReference type="InterPro" id="IPR014717">
    <property type="entry name" value="Transl_elong_EF1B/ribsomal_bS6"/>
</dbReference>
<dbReference type="PANTHER" id="PTHR21011:SF1">
    <property type="entry name" value="SMALL RIBOSOMAL SUBUNIT PROTEIN BS6M"/>
    <property type="match status" value="1"/>
</dbReference>
<accession>A0A6J0C8H5</accession>
<evidence type="ECO:0000313" key="5">
    <source>
        <dbReference type="RefSeq" id="XP_015522700.1"/>
    </source>
</evidence>